<feature type="domain" description="PAC" evidence="6">
    <location>
        <begin position="392"/>
        <end position="444"/>
    </location>
</feature>
<dbReference type="InterPro" id="IPR043128">
    <property type="entry name" value="Rev_trsase/Diguanyl_cyclase"/>
</dbReference>
<dbReference type="Proteomes" id="UP000094849">
    <property type="component" value="Unassembled WGS sequence"/>
</dbReference>
<dbReference type="Pfam" id="PF01814">
    <property type="entry name" value="Hemerythrin"/>
    <property type="match status" value="1"/>
</dbReference>
<comment type="caution">
    <text evidence="9">The sequence shown here is derived from an EMBL/GenBank/DDBJ whole genome shotgun (WGS) entry which is preliminary data.</text>
</comment>
<dbReference type="OrthoDB" id="9176779at2"/>
<dbReference type="InterPro" id="IPR013656">
    <property type="entry name" value="PAS_4"/>
</dbReference>
<evidence type="ECO:0000259" key="5">
    <source>
        <dbReference type="PROSITE" id="PS50112"/>
    </source>
</evidence>
<gene>
    <name evidence="9" type="ORF">A3196_19170</name>
</gene>
<feature type="domain" description="GGDEF" evidence="8">
    <location>
        <begin position="476"/>
        <end position="610"/>
    </location>
</feature>
<feature type="domain" description="EAL" evidence="7">
    <location>
        <begin position="619"/>
        <end position="873"/>
    </location>
</feature>
<dbReference type="SMART" id="SM00091">
    <property type="entry name" value="PAS"/>
    <property type="match status" value="2"/>
</dbReference>
<dbReference type="SMART" id="SM00052">
    <property type="entry name" value="EAL"/>
    <property type="match status" value="1"/>
</dbReference>
<evidence type="ECO:0000256" key="4">
    <source>
        <dbReference type="ARBA" id="ARBA00023004"/>
    </source>
</evidence>
<dbReference type="Pfam" id="PF00990">
    <property type="entry name" value="GGDEF"/>
    <property type="match status" value="1"/>
</dbReference>
<dbReference type="FunFam" id="3.30.70.270:FF:000001">
    <property type="entry name" value="Diguanylate cyclase domain protein"/>
    <property type="match status" value="1"/>
</dbReference>
<evidence type="ECO:0000313" key="9">
    <source>
        <dbReference type="EMBL" id="ODB92894.1"/>
    </source>
</evidence>
<dbReference type="PANTHER" id="PTHR44757">
    <property type="entry name" value="DIGUANYLATE CYCLASE DGCP"/>
    <property type="match status" value="1"/>
</dbReference>
<dbReference type="SMART" id="SM00267">
    <property type="entry name" value="GGDEF"/>
    <property type="match status" value="1"/>
</dbReference>
<dbReference type="PROSITE" id="PS50887">
    <property type="entry name" value="GGDEF"/>
    <property type="match status" value="1"/>
</dbReference>
<keyword evidence="10" id="KW-1185">Reference proteome</keyword>
<dbReference type="PROSITE" id="PS50112">
    <property type="entry name" value="PAS"/>
    <property type="match status" value="2"/>
</dbReference>
<dbReference type="InterPro" id="IPR035938">
    <property type="entry name" value="Hemerythrin-like_sf"/>
</dbReference>
<reference evidence="9 10" key="1">
    <citation type="submission" date="2016-03" db="EMBL/GenBank/DDBJ databases">
        <title>Chemosynthetic sulphur-oxidizing symbionts of marine invertebrate animals are capable of nitrogen fixation.</title>
        <authorList>
            <person name="Petersen J.M."/>
            <person name="Kemper A."/>
            <person name="Gruber-Vodicka H."/>
            <person name="Cardini U."/>
            <person name="Geest Mvander."/>
            <person name="Kleiner M."/>
            <person name="Bulgheresi S."/>
            <person name="Fussmann M."/>
            <person name="Herbold C."/>
            <person name="Seah B.K.B."/>
            <person name="Antony C.Paul."/>
            <person name="Liu D."/>
            <person name="Belitz A."/>
            <person name="Weber M."/>
        </authorList>
    </citation>
    <scope>NUCLEOTIDE SEQUENCE [LARGE SCALE GENOMIC DNA]</scope>
    <source>
        <strain evidence="9">G_D</strain>
    </source>
</reference>
<dbReference type="InterPro" id="IPR000700">
    <property type="entry name" value="PAS-assoc_C"/>
</dbReference>
<dbReference type="CDD" id="cd01949">
    <property type="entry name" value="GGDEF"/>
    <property type="match status" value="1"/>
</dbReference>
<dbReference type="Pfam" id="PF13682">
    <property type="entry name" value="CZB"/>
    <property type="match status" value="1"/>
</dbReference>
<dbReference type="Pfam" id="PF00563">
    <property type="entry name" value="EAL"/>
    <property type="match status" value="1"/>
</dbReference>
<dbReference type="STRING" id="1818881.A3196_19170"/>
<evidence type="ECO:0000313" key="10">
    <source>
        <dbReference type="Proteomes" id="UP000094849"/>
    </source>
</evidence>
<dbReference type="Gene3D" id="1.20.120.30">
    <property type="entry name" value="Aspartate receptor, ligand-binding domain"/>
    <property type="match status" value="1"/>
</dbReference>
<dbReference type="GO" id="GO:0046872">
    <property type="term" value="F:metal ion binding"/>
    <property type="evidence" value="ECO:0007669"/>
    <property type="project" value="UniProtKB-KW"/>
</dbReference>
<comment type="cofactor">
    <cofactor evidence="1">
        <name>Mg(2+)</name>
        <dbReference type="ChEBI" id="CHEBI:18420"/>
    </cofactor>
</comment>
<dbReference type="PANTHER" id="PTHR44757:SF2">
    <property type="entry name" value="BIOFILM ARCHITECTURE MAINTENANCE PROTEIN MBAA"/>
    <property type="match status" value="1"/>
</dbReference>
<keyword evidence="4" id="KW-0408">Iron</keyword>
<dbReference type="EMBL" id="LVJZ01000005">
    <property type="protein sequence ID" value="ODB92894.1"/>
    <property type="molecule type" value="Genomic_DNA"/>
</dbReference>
<dbReference type="InterPro" id="IPR001633">
    <property type="entry name" value="EAL_dom"/>
</dbReference>
<dbReference type="RefSeq" id="WP_069020404.1">
    <property type="nucleotide sequence ID" value="NZ_LVJY01000007.1"/>
</dbReference>
<evidence type="ECO:0000259" key="7">
    <source>
        <dbReference type="PROSITE" id="PS50883"/>
    </source>
</evidence>
<dbReference type="SUPFAM" id="SSF47188">
    <property type="entry name" value="Hemerythrin-like"/>
    <property type="match status" value="1"/>
</dbReference>
<dbReference type="InterPro" id="IPR025991">
    <property type="entry name" value="Chemoreceptor_zinc-bind_dom"/>
</dbReference>
<dbReference type="Gene3D" id="1.20.120.50">
    <property type="entry name" value="Hemerythrin-like"/>
    <property type="match status" value="1"/>
</dbReference>
<dbReference type="AlphaFoldDB" id="A0A1E2UHM3"/>
<dbReference type="InterPro" id="IPR001610">
    <property type="entry name" value="PAC"/>
</dbReference>
<proteinExistence type="inferred from homology"/>
<dbReference type="CDD" id="cd12107">
    <property type="entry name" value="Hemerythrin"/>
    <property type="match status" value="1"/>
</dbReference>
<dbReference type="NCBIfam" id="TIGR00229">
    <property type="entry name" value="sensory_box"/>
    <property type="match status" value="2"/>
</dbReference>
<sequence length="1001" mass="113605">MKRIDIFPWDNNFNTGLPTVDEQHRQLVRMLNELASQFAFESEQIDLSKIFDGLLEYTVYHFETEEAIWRKYLPDESLEASHRDSHQAFIDQLQTLISQTEQGAKHQVAEETLEFLVRWLASHILESDRHLSYIILGLRQGLALEEAKQYALKEMSGFTRKMIDIILSSYGILSSNTLRLMQELVQQKQLETKLLRQSGFLKVLIQTLPDLIWLKDPDGIYLACNPRFEDYIGASEDEILGKSDRDFMPAEKAASYREHDLTAIEQGGPKVYEEWVTFADSHCELLETTKTPMFDEQGSLIGTLGIGHDITERRETEDQLRQAASVFASAREGIMITDPDGAILDVNSAFSRITDYSREEVLGKNPRLLASGRHDSAFYAGMWQELLKHGHWSGEIWNRRKSGEVYAEMLTISNVYDEQGSLKYYVGLFSDITPLKEQQRKLERIAHYDVLTGLPNRVLLADRLYQAMLQAQRRNTLVGIVYLDLDGFKQINDAHGHDVGDLFLIQLAERMKHALREGDTLSRLGGDEFVAVLMDLVDHAASVNIIERLMASAAEPIHTKGMELKVSASLGVTFFPQAEVLDADQLLRQADQAMYQAKQAGKNRYHIFDAEHDRTVRGYHESLERIRIALKSGEMVLYYQPKVNMQSGDILGMEALIRWQHPQRGLLLPGAFMSVIEQHPFAVQLGEWVLDTALGQIAEWQRAGVPLQISVNIDAMHLQQPNFVTRLRYLLAKHPNVKPGDLELEVLETSALDEIDQVSEIIRECRNLGVGFALDDFGTGYSSLTYLKRLPAGLLKIDQSFVRDMLDDPDDLAILEGVLGLASAFSRNAIAEGVETLAHGEMLLKLGCQLGQGYAIARPMPSEEVLPWLSDWQPDHLWSETVRLSRDDQPLLFAAVEHRAWIAHLLQYIQGEKIAPPVLDKHQCRFGQWLDGQANTGLADSPMLQKIITIHDAIHDSAEQLVNHKSGIQVKDFFSEIEIFESHRDELLLMLDELMEQSKQG</sequence>
<feature type="domain" description="PAS" evidence="5">
    <location>
        <begin position="197"/>
        <end position="267"/>
    </location>
</feature>
<organism evidence="9 10">
    <name type="scientific">Candidatus Thiodiazotropha endoloripes</name>
    <dbReference type="NCBI Taxonomy" id="1818881"/>
    <lineage>
        <taxon>Bacteria</taxon>
        <taxon>Pseudomonadati</taxon>
        <taxon>Pseudomonadota</taxon>
        <taxon>Gammaproteobacteria</taxon>
        <taxon>Chromatiales</taxon>
        <taxon>Sedimenticolaceae</taxon>
        <taxon>Candidatus Thiodiazotropha</taxon>
    </lineage>
</organism>
<dbReference type="CDD" id="cd01948">
    <property type="entry name" value="EAL"/>
    <property type="match status" value="1"/>
</dbReference>
<dbReference type="NCBIfam" id="TIGR02481">
    <property type="entry name" value="hemeryth_dom"/>
    <property type="match status" value="1"/>
</dbReference>
<accession>A0A1E2UHM3</accession>
<dbReference type="InterPro" id="IPR000160">
    <property type="entry name" value="GGDEF_dom"/>
</dbReference>
<dbReference type="InterPro" id="IPR000014">
    <property type="entry name" value="PAS"/>
</dbReference>
<name>A0A1E2UHM3_9GAMM</name>
<feature type="domain" description="PAS" evidence="5">
    <location>
        <begin position="316"/>
        <end position="365"/>
    </location>
</feature>
<dbReference type="InterPro" id="IPR035919">
    <property type="entry name" value="EAL_sf"/>
</dbReference>
<evidence type="ECO:0000256" key="1">
    <source>
        <dbReference type="ARBA" id="ARBA00001946"/>
    </source>
</evidence>
<dbReference type="InterPro" id="IPR012827">
    <property type="entry name" value="Hemerythrin_metal-bd"/>
</dbReference>
<dbReference type="SMART" id="SM00086">
    <property type="entry name" value="PAC"/>
    <property type="match status" value="2"/>
</dbReference>
<comment type="similarity">
    <text evidence="2">Belongs to the hemerythrin family.</text>
</comment>
<dbReference type="GO" id="GO:0003824">
    <property type="term" value="F:catalytic activity"/>
    <property type="evidence" value="ECO:0007669"/>
    <property type="project" value="UniProtKB-ARBA"/>
</dbReference>
<dbReference type="Gene3D" id="3.30.450.20">
    <property type="entry name" value="PAS domain"/>
    <property type="match status" value="2"/>
</dbReference>
<dbReference type="NCBIfam" id="TIGR00254">
    <property type="entry name" value="GGDEF"/>
    <property type="match status" value="1"/>
</dbReference>
<dbReference type="SUPFAM" id="SSF55073">
    <property type="entry name" value="Nucleotide cyclase"/>
    <property type="match status" value="1"/>
</dbReference>
<dbReference type="PROSITE" id="PS50883">
    <property type="entry name" value="EAL"/>
    <property type="match status" value="1"/>
</dbReference>
<dbReference type="Pfam" id="PF08448">
    <property type="entry name" value="PAS_4"/>
    <property type="match status" value="1"/>
</dbReference>
<dbReference type="SUPFAM" id="SSF141868">
    <property type="entry name" value="EAL domain-like"/>
    <property type="match status" value="1"/>
</dbReference>
<feature type="domain" description="PAC" evidence="6">
    <location>
        <begin position="270"/>
        <end position="322"/>
    </location>
</feature>
<keyword evidence="3" id="KW-0479">Metal-binding</keyword>
<dbReference type="Gene3D" id="3.30.70.270">
    <property type="match status" value="1"/>
</dbReference>
<dbReference type="InterPro" id="IPR035965">
    <property type="entry name" value="PAS-like_dom_sf"/>
</dbReference>
<dbReference type="SUPFAM" id="SSF55785">
    <property type="entry name" value="PYP-like sensor domain (PAS domain)"/>
    <property type="match status" value="2"/>
</dbReference>
<protein>
    <recommendedName>
        <fullName evidence="11">Diguanylate cyclase</fullName>
    </recommendedName>
</protein>
<dbReference type="Pfam" id="PF13426">
    <property type="entry name" value="PAS_9"/>
    <property type="match status" value="1"/>
</dbReference>
<evidence type="ECO:0008006" key="11">
    <source>
        <dbReference type="Google" id="ProtNLM"/>
    </source>
</evidence>
<evidence type="ECO:0000256" key="2">
    <source>
        <dbReference type="ARBA" id="ARBA00010587"/>
    </source>
</evidence>
<evidence type="ECO:0000259" key="6">
    <source>
        <dbReference type="PROSITE" id="PS50113"/>
    </source>
</evidence>
<dbReference type="InterPro" id="IPR052155">
    <property type="entry name" value="Biofilm_reg_signaling"/>
</dbReference>
<evidence type="ECO:0000259" key="8">
    <source>
        <dbReference type="PROSITE" id="PS50887"/>
    </source>
</evidence>
<dbReference type="PROSITE" id="PS50113">
    <property type="entry name" value="PAC"/>
    <property type="match status" value="2"/>
</dbReference>
<dbReference type="CDD" id="cd00130">
    <property type="entry name" value="PAS"/>
    <property type="match status" value="2"/>
</dbReference>
<dbReference type="InterPro" id="IPR012312">
    <property type="entry name" value="Hemerythrin-like"/>
</dbReference>
<evidence type="ECO:0000256" key="3">
    <source>
        <dbReference type="ARBA" id="ARBA00022723"/>
    </source>
</evidence>
<dbReference type="InterPro" id="IPR029787">
    <property type="entry name" value="Nucleotide_cyclase"/>
</dbReference>
<dbReference type="NCBIfam" id="NF033749">
    <property type="entry name" value="bact_hemeryth"/>
    <property type="match status" value="1"/>
</dbReference>
<dbReference type="Gene3D" id="3.20.20.450">
    <property type="entry name" value="EAL domain"/>
    <property type="match status" value="1"/>
</dbReference>